<accession>A0A0A9EYS2</accession>
<sequence length="42" mass="4935">MDGLVLIRYVSHLWVSVLSVSPVLTRFVLFSLIEMWTREEVL</sequence>
<feature type="transmembrane region" description="Helical" evidence="1">
    <location>
        <begin position="12"/>
        <end position="33"/>
    </location>
</feature>
<proteinExistence type="predicted"/>
<dbReference type="EMBL" id="GBRH01191956">
    <property type="protein sequence ID" value="JAE05940.1"/>
    <property type="molecule type" value="Transcribed_RNA"/>
</dbReference>
<name>A0A0A9EYS2_ARUDO</name>
<keyword evidence="1" id="KW-0812">Transmembrane</keyword>
<dbReference type="AlphaFoldDB" id="A0A0A9EYS2"/>
<organism evidence="2">
    <name type="scientific">Arundo donax</name>
    <name type="common">Giant reed</name>
    <name type="synonym">Donax arundinaceus</name>
    <dbReference type="NCBI Taxonomy" id="35708"/>
    <lineage>
        <taxon>Eukaryota</taxon>
        <taxon>Viridiplantae</taxon>
        <taxon>Streptophyta</taxon>
        <taxon>Embryophyta</taxon>
        <taxon>Tracheophyta</taxon>
        <taxon>Spermatophyta</taxon>
        <taxon>Magnoliopsida</taxon>
        <taxon>Liliopsida</taxon>
        <taxon>Poales</taxon>
        <taxon>Poaceae</taxon>
        <taxon>PACMAD clade</taxon>
        <taxon>Arundinoideae</taxon>
        <taxon>Arundineae</taxon>
        <taxon>Arundo</taxon>
    </lineage>
</organism>
<evidence type="ECO:0000256" key="1">
    <source>
        <dbReference type="SAM" id="Phobius"/>
    </source>
</evidence>
<keyword evidence="1" id="KW-1133">Transmembrane helix</keyword>
<protein>
    <submittedName>
        <fullName evidence="2">Uncharacterized protein</fullName>
    </submittedName>
</protein>
<reference evidence="2" key="2">
    <citation type="journal article" date="2015" name="Data Brief">
        <title>Shoot transcriptome of the giant reed, Arundo donax.</title>
        <authorList>
            <person name="Barrero R.A."/>
            <person name="Guerrero F.D."/>
            <person name="Moolhuijzen P."/>
            <person name="Goolsby J.A."/>
            <person name="Tidwell J."/>
            <person name="Bellgard S.E."/>
            <person name="Bellgard M.I."/>
        </authorList>
    </citation>
    <scope>NUCLEOTIDE SEQUENCE</scope>
    <source>
        <tissue evidence="2">Shoot tissue taken approximately 20 cm above the soil surface</tissue>
    </source>
</reference>
<keyword evidence="1" id="KW-0472">Membrane</keyword>
<reference evidence="2" key="1">
    <citation type="submission" date="2014-09" db="EMBL/GenBank/DDBJ databases">
        <authorList>
            <person name="Magalhaes I.L.F."/>
            <person name="Oliveira U."/>
            <person name="Santos F.R."/>
            <person name="Vidigal T.H.D.A."/>
            <person name="Brescovit A.D."/>
            <person name="Santos A.J."/>
        </authorList>
    </citation>
    <scope>NUCLEOTIDE SEQUENCE</scope>
    <source>
        <tissue evidence="2">Shoot tissue taken approximately 20 cm above the soil surface</tissue>
    </source>
</reference>
<evidence type="ECO:0000313" key="2">
    <source>
        <dbReference type="EMBL" id="JAE05940.1"/>
    </source>
</evidence>